<accession>A0A701UM13</accession>
<sequence>MGKYFDDYEREADYQNWLYYRESSHEEREYKSRYTRFHEEPKENVAKLVVQQAEWTAVDVFRDYPEHKARIAAAEKKYYKSEKAERNCENDYDDN</sequence>
<dbReference type="EMBL" id="DAAMGA010000012">
    <property type="protein sequence ID" value="HAC6516352.1"/>
    <property type="molecule type" value="Genomic_DNA"/>
</dbReference>
<reference evidence="1" key="1">
    <citation type="journal article" date="2018" name="Genome Biol.">
        <title>SKESA: strategic k-mer extension for scrupulous assemblies.</title>
        <authorList>
            <person name="Souvorov A."/>
            <person name="Agarwala R."/>
            <person name="Lipman D.J."/>
        </authorList>
    </citation>
    <scope>NUCLEOTIDE SEQUENCE</scope>
    <source>
        <strain evidence="1">3940-62</strain>
    </source>
</reference>
<proteinExistence type="predicted"/>
<gene>
    <name evidence="1" type="ORF">G0C45_18425</name>
</gene>
<comment type="caution">
    <text evidence="1">The sequence shown here is derived from an EMBL/GenBank/DDBJ whole genome shotgun (WGS) entry which is preliminary data.</text>
</comment>
<name>A0A701UM13_SALER</name>
<evidence type="ECO:0000313" key="1">
    <source>
        <dbReference type="EMBL" id="HAC6516352.1"/>
    </source>
</evidence>
<reference evidence="1" key="2">
    <citation type="submission" date="2018-07" db="EMBL/GenBank/DDBJ databases">
        <authorList>
            <consortium name="NCBI Pathogen Detection Project"/>
        </authorList>
    </citation>
    <scope>NUCLEOTIDE SEQUENCE</scope>
    <source>
        <strain evidence="1">3940-62</strain>
    </source>
</reference>
<dbReference type="AlphaFoldDB" id="A0A701UM13"/>
<protein>
    <submittedName>
        <fullName evidence="1">Uncharacterized protein</fullName>
    </submittedName>
</protein>
<organism evidence="1">
    <name type="scientific">Salmonella enterica subsp. salamae serovar 47:b:1,5</name>
    <dbReference type="NCBI Taxonomy" id="1967619"/>
    <lineage>
        <taxon>Bacteria</taxon>
        <taxon>Pseudomonadati</taxon>
        <taxon>Pseudomonadota</taxon>
        <taxon>Gammaproteobacteria</taxon>
        <taxon>Enterobacterales</taxon>
        <taxon>Enterobacteriaceae</taxon>
        <taxon>Salmonella</taxon>
    </lineage>
</organism>